<accession>A0A161X775</accession>
<feature type="region of interest" description="Disordered" evidence="1">
    <location>
        <begin position="100"/>
        <end position="175"/>
    </location>
</feature>
<dbReference type="OrthoDB" id="4629068at2"/>
<sequence length="175" mass="17770">MGFPDPFSGAAAASEAQDAQPASGGSVFDTPPAQAVKAERPVAAGDGKVVLTFKGGAGYDAPWVVIHAADLADAYDQVSGENSTLLASLMKEVQAGGQFFSSLGSSAPKGGSGGGGGQRQQRAPQESAPGGQSRQCSHGEMVFKSGVGKNGKPWKAFMCPAPRNAPDQCDPDFLR</sequence>
<dbReference type="EMBL" id="LWGR01000021">
    <property type="protein sequence ID" value="KZM68868.1"/>
    <property type="molecule type" value="Genomic_DNA"/>
</dbReference>
<reference evidence="2 3" key="1">
    <citation type="submission" date="2016-04" db="EMBL/GenBank/DDBJ databases">
        <authorList>
            <person name="Evans L.H."/>
            <person name="Alamgir A."/>
            <person name="Owens N."/>
            <person name="Weber N.D."/>
            <person name="Virtaneva K."/>
            <person name="Barbian K."/>
            <person name="Babar A."/>
            <person name="Rosenke K."/>
        </authorList>
    </citation>
    <scope>NUCLEOTIDE SEQUENCE [LARGE SCALE GENOMIC DNA]</scope>
    <source>
        <strain evidence="2 3">IFM 0406</strain>
    </source>
</reference>
<comment type="caution">
    <text evidence="2">The sequence shown here is derived from an EMBL/GenBank/DDBJ whole genome shotgun (WGS) entry which is preliminary data.</text>
</comment>
<dbReference type="AlphaFoldDB" id="A0A161X775"/>
<evidence type="ECO:0000256" key="1">
    <source>
        <dbReference type="SAM" id="MobiDB-lite"/>
    </source>
</evidence>
<gene>
    <name evidence="2" type="ORF">AWN90_13860</name>
</gene>
<feature type="compositionally biased region" description="Low complexity" evidence="1">
    <location>
        <begin position="10"/>
        <end position="23"/>
    </location>
</feature>
<organism evidence="2 3">
    <name type="scientific">Nocardia terpenica</name>
    <dbReference type="NCBI Taxonomy" id="455432"/>
    <lineage>
        <taxon>Bacteria</taxon>
        <taxon>Bacillati</taxon>
        <taxon>Actinomycetota</taxon>
        <taxon>Actinomycetes</taxon>
        <taxon>Mycobacteriales</taxon>
        <taxon>Nocardiaceae</taxon>
        <taxon>Nocardia</taxon>
    </lineage>
</organism>
<protein>
    <submittedName>
        <fullName evidence="2">Uncharacterized protein</fullName>
    </submittedName>
</protein>
<dbReference type="InterPro" id="IPR057999">
    <property type="entry name" value="Gp49"/>
</dbReference>
<feature type="compositionally biased region" description="Polar residues" evidence="1">
    <location>
        <begin position="119"/>
        <end position="136"/>
    </location>
</feature>
<evidence type="ECO:0000313" key="3">
    <source>
        <dbReference type="Proteomes" id="UP000076512"/>
    </source>
</evidence>
<dbReference type="Pfam" id="PF25690">
    <property type="entry name" value="Phage_gp49"/>
    <property type="match status" value="1"/>
</dbReference>
<name>A0A161X775_9NOCA</name>
<feature type="region of interest" description="Disordered" evidence="1">
    <location>
        <begin position="1"/>
        <end position="41"/>
    </location>
</feature>
<dbReference type="RefSeq" id="WP_067580842.1">
    <property type="nucleotide sequence ID" value="NZ_JABMCZ010000002.1"/>
</dbReference>
<dbReference type="STRING" id="455432.AWN90_13860"/>
<keyword evidence="3" id="KW-1185">Reference proteome</keyword>
<evidence type="ECO:0000313" key="2">
    <source>
        <dbReference type="EMBL" id="KZM68868.1"/>
    </source>
</evidence>
<dbReference type="Proteomes" id="UP000076512">
    <property type="component" value="Unassembled WGS sequence"/>
</dbReference>
<proteinExistence type="predicted"/>